<dbReference type="EMBL" id="DXEN01000006">
    <property type="protein sequence ID" value="HIX85142.1"/>
    <property type="molecule type" value="Genomic_DNA"/>
</dbReference>
<protein>
    <recommendedName>
        <fullName evidence="3">DUF6383 domain-containing protein</fullName>
    </recommendedName>
</protein>
<dbReference type="AlphaFoldDB" id="A0A9D1XP08"/>
<feature type="domain" description="DUF6383" evidence="3">
    <location>
        <begin position="1191"/>
        <end position="1267"/>
    </location>
</feature>
<evidence type="ECO:0000259" key="3">
    <source>
        <dbReference type="Pfam" id="PF19910"/>
    </source>
</evidence>
<evidence type="ECO:0000313" key="5">
    <source>
        <dbReference type="Proteomes" id="UP000823847"/>
    </source>
</evidence>
<keyword evidence="2" id="KW-0732">Signal</keyword>
<dbReference type="InterPro" id="IPR045963">
    <property type="entry name" value="DUF6383"/>
</dbReference>
<evidence type="ECO:0000313" key="4">
    <source>
        <dbReference type="EMBL" id="HIX85142.1"/>
    </source>
</evidence>
<feature type="chain" id="PRO_5038756212" description="DUF6383 domain-containing protein" evidence="2">
    <location>
        <begin position="25"/>
        <end position="1268"/>
    </location>
</feature>
<proteinExistence type="predicted"/>
<dbReference type="Proteomes" id="UP000823847">
    <property type="component" value="Unassembled WGS sequence"/>
</dbReference>
<dbReference type="Pfam" id="PF19910">
    <property type="entry name" value="DUF6383"/>
    <property type="match status" value="1"/>
</dbReference>
<name>A0A9D1XP08_9BACT</name>
<comment type="caution">
    <text evidence="4">The sequence shown here is derived from an EMBL/GenBank/DDBJ whole genome shotgun (WGS) entry which is preliminary data.</text>
</comment>
<keyword evidence="1" id="KW-0175">Coiled coil</keyword>
<reference evidence="4" key="1">
    <citation type="journal article" date="2021" name="PeerJ">
        <title>Extensive microbial diversity within the chicken gut microbiome revealed by metagenomics and culture.</title>
        <authorList>
            <person name="Gilroy R."/>
            <person name="Ravi A."/>
            <person name="Getino M."/>
            <person name="Pursley I."/>
            <person name="Horton D.L."/>
            <person name="Alikhan N.F."/>
            <person name="Baker D."/>
            <person name="Gharbi K."/>
            <person name="Hall N."/>
            <person name="Watson M."/>
            <person name="Adriaenssens E.M."/>
            <person name="Foster-Nyarko E."/>
            <person name="Jarju S."/>
            <person name="Secka A."/>
            <person name="Antonio M."/>
            <person name="Oren A."/>
            <person name="Chaudhuri R.R."/>
            <person name="La Ragione R."/>
            <person name="Hildebrand F."/>
            <person name="Pallen M.J."/>
        </authorList>
    </citation>
    <scope>NUCLEOTIDE SEQUENCE</scope>
    <source>
        <strain evidence="4">ChiHecec2B26-12326</strain>
    </source>
</reference>
<accession>A0A9D1XP08</accession>
<feature type="coiled-coil region" evidence="1">
    <location>
        <begin position="398"/>
        <end position="425"/>
    </location>
</feature>
<sequence length="1268" mass="138750">MNKKFSTLLAAALVAGGLGSSAFAADITVDLNKRIQLMLGSEKLIVGESSVRDSLALASYAASIYDSHKQNWQLTLTPVKDANGFTTHYDVYLENQENGAVALTKEGASKASMYYSPGAVVASGKTKIARVAESAYNKNTNMLTLPKVVKFGSWKYDAATKTKTAWILQRNTDGVIKLVTGTYTFTGNNPTNTAQINGQEVEFGIDNVTYDSDLQFEIRPIADGYYANYLLNEVGNKSFQLAFSNEVTSGSDFGNVLSATELSVVTDATVYSAAKYYAKAYNDKVAAAKKDIAEVAQIKTDLQSYAREMEVALTEAVELRWSYNNEDEIVISEDNGLGEVAPNLTDINEVIGLLTTSEITKVLPVTQSQVANIKTLLSEYAPSKYEYAVLNRDGLFEVADAAEKVKALNEAVKKITDELDKIASNTTTALNAIDAAAQKFMKSNYQYAGAELSCDKVKIGDDEVDPIEYLNGEQGTSGVLDANGYIAANFVKTPNLLAVVAGPTFDESEPVSYTDTEGHSFHPFAVVGEEKAYVSVDTIYVAEREKYLSLTTTTMDKYAVATQDGVEYKDETYDKNEIIPLVSDDHFDGRTMRYILVPALGKYAASTLFHAKNYDYMVASSDSLVITGLAPVAPDEGHWYNEYTDASLNTSTSDFYEAQVVIRTLGSGRELSVLLKDVEGKTSEVCKNTRISFDEPALATLVKDGAIYFIINKNVASEDKYNKYQVATPNDYWDIAKEAYKNVPGTQWIVEKNNDKYTFENRDFNTSRFAGNGKLYIVGEDESAMIYTTSDRDTIQLVEVTDVEKEGHLGYKYISEEIQKISEFALSAINYANMETPYYLTFNGNEDSILTATSNKEEALALIPMIVDGKQITEEYAMNDANLTKQFYQLIAKDGKDTLYLDIDPSSREVIVTKVRPEVTDVVDDRYYLQFRSINDEANQYEVLMGTLNPGADYEDFYATYKLSYNQDGEAVAVGSSTASAFVYDLVDNSTDIYKNFGFNGSTNVIISLNGDAESKVTKIGPFATVKRTGLDETIDADYSLIMDTAYVDHKDNIRYAYYITKPIVAADTAWNAEKFYMVSYADSLARENDTIKYSQDGLTRIGFVAAKRLGTDSLAITKAVGAAAADTLNVTEKLGVTNATFAFAIDENNEEAYRIEVAPAKYVSYLNGILVEGAKEQAQLFNVNATDLTPTDNEEISVEADGVQVIGGKGAVTVQGAAGKTVTVYNFQGRALASTTLTSDNQTIAVPAGLVAVSVEGEPEAISVVVK</sequence>
<evidence type="ECO:0000256" key="2">
    <source>
        <dbReference type="SAM" id="SignalP"/>
    </source>
</evidence>
<organism evidence="4 5">
    <name type="scientific">Candidatus Parabacteroides intestinigallinarum</name>
    <dbReference type="NCBI Taxonomy" id="2838722"/>
    <lineage>
        <taxon>Bacteria</taxon>
        <taxon>Pseudomonadati</taxon>
        <taxon>Bacteroidota</taxon>
        <taxon>Bacteroidia</taxon>
        <taxon>Bacteroidales</taxon>
        <taxon>Tannerellaceae</taxon>
        <taxon>Parabacteroides</taxon>
    </lineage>
</organism>
<reference evidence="4" key="2">
    <citation type="submission" date="2021-04" db="EMBL/GenBank/DDBJ databases">
        <authorList>
            <person name="Gilroy R."/>
        </authorList>
    </citation>
    <scope>NUCLEOTIDE SEQUENCE</scope>
    <source>
        <strain evidence="4">ChiHecec2B26-12326</strain>
    </source>
</reference>
<feature type="signal peptide" evidence="2">
    <location>
        <begin position="1"/>
        <end position="24"/>
    </location>
</feature>
<evidence type="ECO:0000256" key="1">
    <source>
        <dbReference type="SAM" id="Coils"/>
    </source>
</evidence>
<gene>
    <name evidence="4" type="ORF">H9848_00815</name>
</gene>